<protein>
    <submittedName>
        <fullName evidence="12">Ion channel, variant 4</fullName>
    </submittedName>
</protein>
<accession>A0AAD5LV57</accession>
<dbReference type="EMBL" id="JAHQIW010000304">
    <property type="protein sequence ID" value="KAJ1347372.1"/>
    <property type="molecule type" value="Genomic_DNA"/>
</dbReference>
<reference evidence="12" key="1">
    <citation type="submission" date="2021-06" db="EMBL/GenBank/DDBJ databases">
        <title>Parelaphostrongylus tenuis whole genome reference sequence.</title>
        <authorList>
            <person name="Garwood T.J."/>
            <person name="Larsen P.A."/>
            <person name="Fountain-Jones N.M."/>
            <person name="Garbe J.R."/>
            <person name="Macchietto M.G."/>
            <person name="Kania S.A."/>
            <person name="Gerhold R.W."/>
            <person name="Richards J.E."/>
            <person name="Wolf T.M."/>
        </authorList>
    </citation>
    <scope>NUCLEOTIDE SEQUENCE</scope>
    <source>
        <strain evidence="12">MNPRO001-30</strain>
        <tissue evidence="12">Meninges</tissue>
    </source>
</reference>
<feature type="transmembrane region" description="Helical" evidence="10">
    <location>
        <begin position="211"/>
        <end position="230"/>
    </location>
</feature>
<keyword evidence="13" id="KW-1185">Reference proteome</keyword>
<dbReference type="InterPro" id="IPR003280">
    <property type="entry name" value="2pore_dom_K_chnl"/>
</dbReference>
<comment type="caution">
    <text evidence="12">The sequence shown here is derived from an EMBL/GenBank/DDBJ whole genome shotgun (WGS) entry which is preliminary data.</text>
</comment>
<keyword evidence="5 8" id="KW-0406">Ion transport</keyword>
<keyword evidence="3 8" id="KW-0812">Transmembrane</keyword>
<dbReference type="GO" id="GO:0015271">
    <property type="term" value="F:outward rectifier potassium channel activity"/>
    <property type="evidence" value="ECO:0007669"/>
    <property type="project" value="TreeGrafter"/>
</dbReference>
<evidence type="ECO:0000313" key="12">
    <source>
        <dbReference type="EMBL" id="KAJ1347372.1"/>
    </source>
</evidence>
<feature type="domain" description="Potassium channel" evidence="11">
    <location>
        <begin position="82"/>
        <end position="159"/>
    </location>
</feature>
<keyword evidence="2 8" id="KW-0813">Transport</keyword>
<evidence type="ECO:0000256" key="7">
    <source>
        <dbReference type="ARBA" id="ARBA00023303"/>
    </source>
</evidence>
<dbReference type="Proteomes" id="UP001196413">
    <property type="component" value="Unassembled WGS sequence"/>
</dbReference>
<evidence type="ECO:0000256" key="5">
    <source>
        <dbReference type="ARBA" id="ARBA00023065"/>
    </source>
</evidence>
<organism evidence="12 13">
    <name type="scientific">Parelaphostrongylus tenuis</name>
    <name type="common">Meningeal worm</name>
    <dbReference type="NCBI Taxonomy" id="148309"/>
    <lineage>
        <taxon>Eukaryota</taxon>
        <taxon>Metazoa</taxon>
        <taxon>Ecdysozoa</taxon>
        <taxon>Nematoda</taxon>
        <taxon>Chromadorea</taxon>
        <taxon>Rhabditida</taxon>
        <taxon>Rhabditina</taxon>
        <taxon>Rhabditomorpha</taxon>
        <taxon>Strongyloidea</taxon>
        <taxon>Metastrongylidae</taxon>
        <taxon>Parelaphostrongylus</taxon>
    </lineage>
</organism>
<feature type="region of interest" description="Disordered" evidence="9">
    <location>
        <begin position="1"/>
        <end position="20"/>
    </location>
</feature>
<comment type="similarity">
    <text evidence="8">Belongs to the two pore domain potassium channel (TC 1.A.1.8) family.</text>
</comment>
<dbReference type="PANTHER" id="PTHR11003:SF334">
    <property type="entry name" value="FI03418P"/>
    <property type="match status" value="1"/>
</dbReference>
<evidence type="ECO:0000256" key="1">
    <source>
        <dbReference type="ARBA" id="ARBA00004141"/>
    </source>
</evidence>
<evidence type="ECO:0000256" key="9">
    <source>
        <dbReference type="SAM" id="MobiDB-lite"/>
    </source>
</evidence>
<dbReference type="AlphaFoldDB" id="A0AAD5LV57"/>
<name>A0AAD5LV57_PARTN</name>
<keyword evidence="6 10" id="KW-0472">Membrane</keyword>
<evidence type="ECO:0000256" key="2">
    <source>
        <dbReference type="ARBA" id="ARBA00022448"/>
    </source>
</evidence>
<feature type="transmembrane region" description="Helical" evidence="10">
    <location>
        <begin position="236"/>
        <end position="262"/>
    </location>
</feature>
<dbReference type="SUPFAM" id="SSF81324">
    <property type="entry name" value="Voltage-gated potassium channels"/>
    <property type="match status" value="2"/>
</dbReference>
<feature type="domain" description="Potassium channel" evidence="11">
    <location>
        <begin position="188"/>
        <end position="262"/>
    </location>
</feature>
<dbReference type="GO" id="GO:0030322">
    <property type="term" value="P:stabilization of membrane potential"/>
    <property type="evidence" value="ECO:0007669"/>
    <property type="project" value="TreeGrafter"/>
</dbReference>
<feature type="transmembrane region" description="Helical" evidence="10">
    <location>
        <begin position="77"/>
        <end position="94"/>
    </location>
</feature>
<feature type="transmembrane region" description="Helical" evidence="10">
    <location>
        <begin position="137"/>
        <end position="159"/>
    </location>
</feature>
<evidence type="ECO:0000256" key="4">
    <source>
        <dbReference type="ARBA" id="ARBA00022989"/>
    </source>
</evidence>
<feature type="transmembrane region" description="Helical" evidence="10">
    <location>
        <begin position="179"/>
        <end position="199"/>
    </location>
</feature>
<dbReference type="InterPro" id="IPR013099">
    <property type="entry name" value="K_chnl_dom"/>
</dbReference>
<keyword evidence="4 10" id="KW-1133">Transmembrane helix</keyword>
<proteinExistence type="inferred from homology"/>
<evidence type="ECO:0000313" key="13">
    <source>
        <dbReference type="Proteomes" id="UP001196413"/>
    </source>
</evidence>
<evidence type="ECO:0000256" key="6">
    <source>
        <dbReference type="ARBA" id="ARBA00023136"/>
    </source>
</evidence>
<dbReference type="GO" id="GO:0022841">
    <property type="term" value="F:potassium ion leak channel activity"/>
    <property type="evidence" value="ECO:0007669"/>
    <property type="project" value="TreeGrafter"/>
</dbReference>
<dbReference type="Pfam" id="PF07885">
    <property type="entry name" value="Ion_trans_2"/>
    <property type="match status" value="2"/>
</dbReference>
<dbReference type="PANTHER" id="PTHR11003">
    <property type="entry name" value="POTASSIUM CHANNEL, SUBFAMILY K"/>
    <property type="match status" value="1"/>
</dbReference>
<comment type="subcellular location">
    <subcellularLocation>
        <location evidence="1">Membrane</location>
        <topology evidence="1">Multi-pass membrane protein</topology>
    </subcellularLocation>
</comment>
<dbReference type="GO" id="GO:0005886">
    <property type="term" value="C:plasma membrane"/>
    <property type="evidence" value="ECO:0007669"/>
    <property type="project" value="TreeGrafter"/>
</dbReference>
<evidence type="ECO:0000256" key="8">
    <source>
        <dbReference type="RuleBase" id="RU003857"/>
    </source>
</evidence>
<evidence type="ECO:0000256" key="3">
    <source>
        <dbReference type="ARBA" id="ARBA00022692"/>
    </source>
</evidence>
<keyword evidence="7 8" id="KW-0407">Ion channel</keyword>
<evidence type="ECO:0000256" key="10">
    <source>
        <dbReference type="SAM" id="Phobius"/>
    </source>
</evidence>
<evidence type="ECO:0000259" key="11">
    <source>
        <dbReference type="Pfam" id="PF07885"/>
    </source>
</evidence>
<dbReference type="PRINTS" id="PR01333">
    <property type="entry name" value="2POREKCHANEL"/>
</dbReference>
<gene>
    <name evidence="12" type="primary">TWK-1</name>
    <name evidence="12" type="ORF">KIN20_002407</name>
</gene>
<sequence length="420" mass="47689">MSPRGSYVGEAMEKKRKTSTKMRNAISKKKICVSHYRFIQQGGMKPYHTWKQEFMQDRCCSERDFVKELLVASIPHVLLNLLLIFYILLGTVILRHVDEAIGKEEFPSALLFTFTTITTIGYGNIHPTTNRGKLCCLFYCVIGIPLVILVLSNNGQFVVDAYLIIKKSFGNERTVSKGLPLWLSFVLLFLHFGVGGLIFSTWMGQMRFFDAVYCSFISVSTIGYGDLIPVPDTWTHALAIISFLSTGVIILSTLFQAFGCYVQYLHYIGRRFTGTKDVEIWFGGRVLTVQELITLVAEEFGVCPQRLRALLRDLDNILEAACHDTVTSHSESSYSNGEVVQNETRLMMLGEEKRPMLEASEQKKVTDVEAIPVCRIPSKSSMQLIVRDTENVVQALRVIHHKLNKVPNRQHEFQRQALEK</sequence>
<dbReference type="Gene3D" id="1.10.287.70">
    <property type="match status" value="1"/>
</dbReference>
<feature type="transmembrane region" description="Helical" evidence="10">
    <location>
        <begin position="106"/>
        <end position="125"/>
    </location>
</feature>